<name>A0AAN7CQR0_9PEZI</name>
<sequence>MQLKRPARSTTLHSLSNELILLILSNFCLHRPRTARNASGLLRDEPSWYTLDISALHSMSLVRRFFSLAQEILCDEFIPGYGDSWYADAYDFDCHLAKFLRAVSQNLGRAASVKRLSAHININLLTGISENSAEAILQDTAQVRGIDASAFVGPFRDLRYPFNPDQYRPFGDELLGLLLACLPHLKTLSFTAGTSLEGIPASALRTAGVSTLPIETLKIMCCIEA</sequence>
<evidence type="ECO:0000313" key="2">
    <source>
        <dbReference type="Proteomes" id="UP001303647"/>
    </source>
</evidence>
<keyword evidence="2" id="KW-1185">Reference proteome</keyword>
<dbReference type="AlphaFoldDB" id="A0AAN7CQR0"/>
<protein>
    <submittedName>
        <fullName evidence="1">Uncharacterized protein</fullName>
    </submittedName>
</protein>
<reference evidence="1" key="2">
    <citation type="submission" date="2023-05" db="EMBL/GenBank/DDBJ databases">
        <authorList>
            <consortium name="Lawrence Berkeley National Laboratory"/>
            <person name="Steindorff A."/>
            <person name="Hensen N."/>
            <person name="Bonometti L."/>
            <person name="Westerberg I."/>
            <person name="Brannstrom I.O."/>
            <person name="Guillou S."/>
            <person name="Cros-Aarteil S."/>
            <person name="Calhoun S."/>
            <person name="Haridas S."/>
            <person name="Kuo A."/>
            <person name="Mondo S."/>
            <person name="Pangilinan J."/>
            <person name="Riley R."/>
            <person name="Labutti K."/>
            <person name="Andreopoulos B."/>
            <person name="Lipzen A."/>
            <person name="Chen C."/>
            <person name="Yanf M."/>
            <person name="Daum C."/>
            <person name="Ng V."/>
            <person name="Clum A."/>
            <person name="Ohm R."/>
            <person name="Martin F."/>
            <person name="Silar P."/>
            <person name="Natvig D."/>
            <person name="Lalanne C."/>
            <person name="Gautier V."/>
            <person name="Ament-Velasquez S.L."/>
            <person name="Kruys A."/>
            <person name="Hutchinson M.I."/>
            <person name="Powell A.J."/>
            <person name="Barry K."/>
            <person name="Miller A.N."/>
            <person name="Grigoriev I.V."/>
            <person name="Debuchy R."/>
            <person name="Gladieux P."/>
            <person name="Thoren M.H."/>
            <person name="Johannesson H."/>
        </authorList>
    </citation>
    <scope>NUCLEOTIDE SEQUENCE</scope>
    <source>
        <strain evidence="1">CBS 359.72</strain>
    </source>
</reference>
<reference evidence="1" key="1">
    <citation type="journal article" date="2023" name="Mol. Phylogenet. Evol.">
        <title>Genome-scale phylogeny and comparative genomics of the fungal order Sordariales.</title>
        <authorList>
            <person name="Hensen N."/>
            <person name="Bonometti L."/>
            <person name="Westerberg I."/>
            <person name="Brannstrom I.O."/>
            <person name="Guillou S."/>
            <person name="Cros-Aarteil S."/>
            <person name="Calhoun S."/>
            <person name="Haridas S."/>
            <person name="Kuo A."/>
            <person name="Mondo S."/>
            <person name="Pangilinan J."/>
            <person name="Riley R."/>
            <person name="LaButti K."/>
            <person name="Andreopoulos B."/>
            <person name="Lipzen A."/>
            <person name="Chen C."/>
            <person name="Yan M."/>
            <person name="Daum C."/>
            <person name="Ng V."/>
            <person name="Clum A."/>
            <person name="Steindorff A."/>
            <person name="Ohm R.A."/>
            <person name="Martin F."/>
            <person name="Silar P."/>
            <person name="Natvig D.O."/>
            <person name="Lalanne C."/>
            <person name="Gautier V."/>
            <person name="Ament-Velasquez S.L."/>
            <person name="Kruys A."/>
            <person name="Hutchinson M.I."/>
            <person name="Powell A.J."/>
            <person name="Barry K."/>
            <person name="Miller A.N."/>
            <person name="Grigoriev I.V."/>
            <person name="Debuchy R."/>
            <person name="Gladieux P."/>
            <person name="Hiltunen Thoren M."/>
            <person name="Johannesson H."/>
        </authorList>
    </citation>
    <scope>NUCLEOTIDE SEQUENCE</scope>
    <source>
        <strain evidence="1">CBS 359.72</strain>
    </source>
</reference>
<proteinExistence type="predicted"/>
<gene>
    <name evidence="1" type="ORF">C7999DRAFT_33955</name>
</gene>
<dbReference type="Proteomes" id="UP001303647">
    <property type="component" value="Unassembled WGS sequence"/>
</dbReference>
<dbReference type="EMBL" id="MU857694">
    <property type="protein sequence ID" value="KAK4245667.1"/>
    <property type="molecule type" value="Genomic_DNA"/>
</dbReference>
<comment type="caution">
    <text evidence="1">The sequence shown here is derived from an EMBL/GenBank/DDBJ whole genome shotgun (WGS) entry which is preliminary data.</text>
</comment>
<organism evidence="1 2">
    <name type="scientific">Corynascus novoguineensis</name>
    <dbReference type="NCBI Taxonomy" id="1126955"/>
    <lineage>
        <taxon>Eukaryota</taxon>
        <taxon>Fungi</taxon>
        <taxon>Dikarya</taxon>
        <taxon>Ascomycota</taxon>
        <taxon>Pezizomycotina</taxon>
        <taxon>Sordariomycetes</taxon>
        <taxon>Sordariomycetidae</taxon>
        <taxon>Sordariales</taxon>
        <taxon>Chaetomiaceae</taxon>
        <taxon>Corynascus</taxon>
    </lineage>
</organism>
<evidence type="ECO:0000313" key="1">
    <source>
        <dbReference type="EMBL" id="KAK4245667.1"/>
    </source>
</evidence>
<accession>A0AAN7CQR0</accession>